<sequence>MTLGSTARWGAASSLPSGNPVATSTNAAAPTSFVIPFIFFYCPQLAGTPSDLDTKYIEAFNSMLAISPDSAEILRELYKNDDQWARILAKFRDAAAGARQGDTNGLKHKLKYLPSDSTMPIVPAIQDSKSKSDRGINHPMLRDAIIPWSLRLVINAPAPTGTETEEDAEEPEAVRALNALLFTGKLLNGKPALAAGRFPSCFYADGQYDPLVPEVGLLRSLFLLRVLRHIWTTPSSAMDGATKLKQRTRAWPVDHYAANDRVWARTMLSTSEWKRKDGKYNYERLLDAVVELFKNPAGAWTIETLAWYQKGVFGACGTTGADDSDSEDEDSEISVIAARSSASSDS</sequence>
<dbReference type="InterPro" id="IPR046521">
    <property type="entry name" value="DUF6698"/>
</dbReference>
<comment type="caution">
    <text evidence="2">The sequence shown here is derived from an EMBL/GenBank/DDBJ whole genome shotgun (WGS) entry which is preliminary data.</text>
</comment>
<organism evidence="2 3">
    <name type="scientific">Mycena maculata</name>
    <dbReference type="NCBI Taxonomy" id="230809"/>
    <lineage>
        <taxon>Eukaryota</taxon>
        <taxon>Fungi</taxon>
        <taxon>Dikarya</taxon>
        <taxon>Basidiomycota</taxon>
        <taxon>Agaricomycotina</taxon>
        <taxon>Agaricomycetes</taxon>
        <taxon>Agaricomycetidae</taxon>
        <taxon>Agaricales</taxon>
        <taxon>Marasmiineae</taxon>
        <taxon>Mycenaceae</taxon>
        <taxon>Mycena</taxon>
    </lineage>
</organism>
<reference evidence="2" key="1">
    <citation type="submission" date="2023-03" db="EMBL/GenBank/DDBJ databases">
        <title>Massive genome expansion in bonnet fungi (Mycena s.s.) driven by repeated elements and novel gene families across ecological guilds.</title>
        <authorList>
            <consortium name="Lawrence Berkeley National Laboratory"/>
            <person name="Harder C.B."/>
            <person name="Miyauchi S."/>
            <person name="Viragh M."/>
            <person name="Kuo A."/>
            <person name="Thoen E."/>
            <person name="Andreopoulos B."/>
            <person name="Lu D."/>
            <person name="Skrede I."/>
            <person name="Drula E."/>
            <person name="Henrissat B."/>
            <person name="Morin E."/>
            <person name="Kohler A."/>
            <person name="Barry K."/>
            <person name="LaButti K."/>
            <person name="Morin E."/>
            <person name="Salamov A."/>
            <person name="Lipzen A."/>
            <person name="Mereny Z."/>
            <person name="Hegedus B."/>
            <person name="Baldrian P."/>
            <person name="Stursova M."/>
            <person name="Weitz H."/>
            <person name="Taylor A."/>
            <person name="Grigoriev I.V."/>
            <person name="Nagy L.G."/>
            <person name="Martin F."/>
            <person name="Kauserud H."/>
        </authorList>
    </citation>
    <scope>NUCLEOTIDE SEQUENCE</scope>
    <source>
        <strain evidence="2">CBHHK188m</strain>
    </source>
</reference>
<feature type="region of interest" description="Disordered" evidence="1">
    <location>
        <begin position="1"/>
        <end position="21"/>
    </location>
</feature>
<dbReference type="EMBL" id="JARJLG010000003">
    <property type="protein sequence ID" value="KAJ7782538.1"/>
    <property type="molecule type" value="Genomic_DNA"/>
</dbReference>
<gene>
    <name evidence="2" type="ORF">DFH07DRAFT_949329</name>
</gene>
<dbReference type="AlphaFoldDB" id="A0AAD7NZT8"/>
<dbReference type="Pfam" id="PF20414">
    <property type="entry name" value="DUF6698"/>
    <property type="match status" value="1"/>
</dbReference>
<feature type="compositionally biased region" description="Acidic residues" evidence="1">
    <location>
        <begin position="322"/>
        <end position="332"/>
    </location>
</feature>
<protein>
    <submittedName>
        <fullName evidence="2">Uncharacterized protein</fullName>
    </submittedName>
</protein>
<dbReference type="Proteomes" id="UP001215280">
    <property type="component" value="Unassembled WGS sequence"/>
</dbReference>
<evidence type="ECO:0000256" key="1">
    <source>
        <dbReference type="SAM" id="MobiDB-lite"/>
    </source>
</evidence>
<keyword evidence="3" id="KW-1185">Reference proteome</keyword>
<evidence type="ECO:0000313" key="2">
    <source>
        <dbReference type="EMBL" id="KAJ7782538.1"/>
    </source>
</evidence>
<evidence type="ECO:0000313" key="3">
    <source>
        <dbReference type="Proteomes" id="UP001215280"/>
    </source>
</evidence>
<feature type="compositionally biased region" description="Low complexity" evidence="1">
    <location>
        <begin position="333"/>
        <end position="346"/>
    </location>
</feature>
<feature type="region of interest" description="Disordered" evidence="1">
    <location>
        <begin position="319"/>
        <end position="346"/>
    </location>
</feature>
<proteinExistence type="predicted"/>
<accession>A0AAD7NZT8</accession>
<name>A0AAD7NZT8_9AGAR</name>